<feature type="compositionally biased region" description="Basic and acidic residues" evidence="1">
    <location>
        <begin position="729"/>
        <end position="743"/>
    </location>
</feature>
<feature type="region of interest" description="Disordered" evidence="1">
    <location>
        <begin position="1"/>
        <end position="71"/>
    </location>
</feature>
<dbReference type="AlphaFoldDB" id="A0A9P4WIM4"/>
<dbReference type="EMBL" id="SWKV01000082">
    <property type="protein sequence ID" value="KAF3033363.1"/>
    <property type="molecule type" value="Genomic_DNA"/>
</dbReference>
<feature type="compositionally biased region" description="Low complexity" evidence="1">
    <location>
        <begin position="210"/>
        <end position="223"/>
    </location>
</feature>
<feature type="compositionally biased region" description="Polar residues" evidence="1">
    <location>
        <begin position="827"/>
        <end position="841"/>
    </location>
</feature>
<name>A0A9P4WIM4_9PLEO</name>
<feature type="compositionally biased region" description="Low complexity" evidence="1">
    <location>
        <begin position="406"/>
        <end position="428"/>
    </location>
</feature>
<reference evidence="2" key="1">
    <citation type="submission" date="2019-04" db="EMBL/GenBank/DDBJ databases">
        <title>Sequencing of skin fungus with MAO and IRED activity.</title>
        <authorList>
            <person name="Marsaioli A.J."/>
            <person name="Bonatto J.M.C."/>
            <person name="Reis Junior O."/>
        </authorList>
    </citation>
    <scope>NUCLEOTIDE SEQUENCE</scope>
    <source>
        <strain evidence="2">28M1</strain>
    </source>
</reference>
<feature type="compositionally biased region" description="Low complexity" evidence="1">
    <location>
        <begin position="164"/>
        <end position="193"/>
    </location>
</feature>
<keyword evidence="3" id="KW-1185">Reference proteome</keyword>
<feature type="compositionally biased region" description="Basic and acidic residues" evidence="1">
    <location>
        <begin position="225"/>
        <end position="243"/>
    </location>
</feature>
<dbReference type="OrthoDB" id="5407458at2759"/>
<evidence type="ECO:0000313" key="2">
    <source>
        <dbReference type="EMBL" id="KAF3033363.1"/>
    </source>
</evidence>
<evidence type="ECO:0000313" key="3">
    <source>
        <dbReference type="Proteomes" id="UP000758155"/>
    </source>
</evidence>
<feature type="compositionally biased region" description="Basic and acidic residues" evidence="1">
    <location>
        <begin position="554"/>
        <end position="569"/>
    </location>
</feature>
<protein>
    <submittedName>
        <fullName evidence="2">Uncharacterized protein</fullName>
    </submittedName>
</protein>
<feature type="compositionally biased region" description="Low complexity" evidence="1">
    <location>
        <begin position="572"/>
        <end position="581"/>
    </location>
</feature>
<feature type="region of interest" description="Disordered" evidence="1">
    <location>
        <begin position="780"/>
        <end position="841"/>
    </location>
</feature>
<feature type="compositionally biased region" description="Acidic residues" evidence="1">
    <location>
        <begin position="494"/>
        <end position="510"/>
    </location>
</feature>
<feature type="region of interest" description="Disordered" evidence="1">
    <location>
        <begin position="85"/>
        <end position="692"/>
    </location>
</feature>
<organism evidence="2 3">
    <name type="scientific">Didymella heteroderae</name>
    <dbReference type="NCBI Taxonomy" id="1769908"/>
    <lineage>
        <taxon>Eukaryota</taxon>
        <taxon>Fungi</taxon>
        <taxon>Dikarya</taxon>
        <taxon>Ascomycota</taxon>
        <taxon>Pezizomycotina</taxon>
        <taxon>Dothideomycetes</taxon>
        <taxon>Pleosporomycetidae</taxon>
        <taxon>Pleosporales</taxon>
        <taxon>Pleosporineae</taxon>
        <taxon>Didymellaceae</taxon>
        <taxon>Didymella</taxon>
    </lineage>
</organism>
<gene>
    <name evidence="2" type="ORF">E8E12_001757</name>
</gene>
<sequence length="841" mass="92804">MQSLVDAASPWRTEGFKGSGGKKQSCDEGCVEGEGEGRAAPPPPSTRQSIAAPQPSFIDSLPPLDILPTSPPLSLMLQLTAGPQANMAGSNYRPPCAEDCLSDDGENPNANNGISIESFVETSPGRANVRTKRSNPEHLGTEKDPTDKVPAFDVKSDSGYSSQSVAGMSSADSAASATSSQRSPPVVPAASSATPQQRAPRPSHQRRESTQSTQSSQPAARQPLSRRDSQASRRPTNERRSTITREQAPAPKRRDSRNVEECPPGCKCGADASEQPSRPRASRRLSVLQQPAESAPDISNRYNYDTRSQVSDPAHYYPSSSVDVRPTRAYHAQGGPVIQPAASRRLSVNQRPRPTSYQGDPNHNWQQPGMHPAHNNSPHDHGPPPSRSAYPNMHYPQPQMNSPYIPQYQPQQQAAPPAAFLQAQAMQPMRDQQRPHLPARAQTSAYGYPVPSQVMQVERSDRKMPSARYHSNAPPPPLAQRRPLEYRHQNADVSESESDSETESEEGDYESEYRQPSRNQKGPSRRRPSLHHANTTPAPPPPEIRRPQTIVIPEQRDHRIRDRNLDARPSRRASISRPPAIKSESAYDTPRARVIVEGSRTFRRESLQAYDQTFKEHQRRTRQQEYNEQPQTKRSSRVYESIAGGHDYERDYHDEDEEPEPIPRALRRRRDTDAEPRRKPRQPVEVRQVANAEDYINSRRGELDTLADQSYAIAKKRSSRASGGPSEAESSRSRGSDDNGEIRLRIGNDAPVTLSLNGDMAGRTLQLVPIENGMNELVISSNGRGGESSYRSERGSVRAAAGDKGPEASKTNRDMSFGGHVGKIAASNRSTVAETSRSSHV</sequence>
<comment type="caution">
    <text evidence="2">The sequence shown here is derived from an EMBL/GenBank/DDBJ whole genome shotgun (WGS) entry which is preliminary data.</text>
</comment>
<feature type="compositionally biased region" description="Polar residues" evidence="1">
    <location>
        <begin position="346"/>
        <end position="367"/>
    </location>
</feature>
<feature type="region of interest" description="Disordered" evidence="1">
    <location>
        <begin position="714"/>
        <end position="743"/>
    </location>
</feature>
<feature type="compositionally biased region" description="Polar residues" evidence="1">
    <location>
        <begin position="300"/>
        <end position="311"/>
    </location>
</feature>
<proteinExistence type="predicted"/>
<evidence type="ECO:0000256" key="1">
    <source>
        <dbReference type="SAM" id="MobiDB-lite"/>
    </source>
</evidence>
<accession>A0A9P4WIM4</accession>
<feature type="compositionally biased region" description="Basic and acidic residues" evidence="1">
    <location>
        <begin position="804"/>
        <end position="813"/>
    </location>
</feature>
<feature type="compositionally biased region" description="Basic and acidic residues" evidence="1">
    <location>
        <begin position="134"/>
        <end position="147"/>
    </location>
</feature>
<dbReference type="Proteomes" id="UP000758155">
    <property type="component" value="Unassembled WGS sequence"/>
</dbReference>
<feature type="compositionally biased region" description="Polar residues" evidence="1">
    <location>
        <begin position="624"/>
        <end position="633"/>
    </location>
</feature>